<protein>
    <submittedName>
        <fullName evidence="2">RNA chaperone Hfq</fullName>
    </submittedName>
</protein>
<gene>
    <name evidence="2" type="primary">hfq</name>
    <name evidence="2" type="ORF">D0437_31105</name>
</gene>
<organism evidence="2 3">
    <name type="scientific">Bacillus cereus</name>
    <dbReference type="NCBI Taxonomy" id="1396"/>
    <lineage>
        <taxon>Bacteria</taxon>
        <taxon>Bacillati</taxon>
        <taxon>Bacillota</taxon>
        <taxon>Bacilli</taxon>
        <taxon>Bacillales</taxon>
        <taxon>Bacillaceae</taxon>
        <taxon>Bacillus</taxon>
        <taxon>Bacillus cereus group</taxon>
    </lineage>
</organism>
<dbReference type="InterPro" id="IPR010920">
    <property type="entry name" value="LSM_dom_sf"/>
</dbReference>
<proteinExistence type="predicted"/>
<evidence type="ECO:0000313" key="3">
    <source>
        <dbReference type="Proteomes" id="UP000321735"/>
    </source>
</evidence>
<dbReference type="InterPro" id="IPR007159">
    <property type="entry name" value="SpoVT-AbrB_dom"/>
</dbReference>
<dbReference type="GO" id="GO:0003677">
    <property type="term" value="F:DNA binding"/>
    <property type="evidence" value="ECO:0007669"/>
    <property type="project" value="InterPro"/>
</dbReference>
<dbReference type="InterPro" id="IPR005001">
    <property type="entry name" value="Hfq"/>
</dbReference>
<accession>A0A9X7QNA3</accession>
<evidence type="ECO:0000259" key="1">
    <source>
        <dbReference type="PROSITE" id="PS52002"/>
    </source>
</evidence>
<dbReference type="NCBIfam" id="TIGR02383">
    <property type="entry name" value="Hfq"/>
    <property type="match status" value="1"/>
</dbReference>
<dbReference type="SUPFAM" id="SSF89447">
    <property type="entry name" value="AbrB/MazE/MraZ-like"/>
    <property type="match status" value="1"/>
</dbReference>
<dbReference type="SUPFAM" id="SSF50182">
    <property type="entry name" value="Sm-like ribonucleoproteins"/>
    <property type="match status" value="1"/>
</dbReference>
<dbReference type="PANTHER" id="PTHR36432">
    <property type="match status" value="1"/>
</dbReference>
<dbReference type="Gene3D" id="2.10.260.10">
    <property type="match status" value="1"/>
</dbReference>
<dbReference type="Pfam" id="PF17209">
    <property type="entry name" value="Hfq"/>
    <property type="match status" value="1"/>
</dbReference>
<feature type="domain" description="Sm" evidence="1">
    <location>
        <begin position="108"/>
        <end position="164"/>
    </location>
</feature>
<dbReference type="CDD" id="cd01716">
    <property type="entry name" value="Hfq"/>
    <property type="match status" value="1"/>
</dbReference>
<dbReference type="InterPro" id="IPR052731">
    <property type="entry name" value="B_subtilis_Trans_State_Reg"/>
</dbReference>
<evidence type="ECO:0000313" key="2">
    <source>
        <dbReference type="EMBL" id="QDZ77168.1"/>
    </source>
</evidence>
<dbReference type="GO" id="GO:0003723">
    <property type="term" value="F:RNA binding"/>
    <property type="evidence" value="ECO:0007669"/>
    <property type="project" value="InterPro"/>
</dbReference>
<sequence length="164" mass="19253">MQSTGILRKIDHLGRIVIPREIRRGLEIEKKDWVEIFVEGENIILQKYKGYDVCPITGKVSSQHIKLGDGRIRTISCKSLRRRGKRMVEREIKIVQKESTRDTVPMQERVLQEAMQKKKVISVILVNGFHMKGILEEYDRYAIWIESDHQNQLVYKHAISTIRL</sequence>
<dbReference type="PROSITE" id="PS52002">
    <property type="entry name" value="SM"/>
    <property type="match status" value="1"/>
</dbReference>
<dbReference type="GO" id="GO:0006355">
    <property type="term" value="P:regulation of DNA-templated transcription"/>
    <property type="evidence" value="ECO:0007669"/>
    <property type="project" value="InterPro"/>
</dbReference>
<dbReference type="InterPro" id="IPR037914">
    <property type="entry name" value="SpoVT-AbrB_sf"/>
</dbReference>
<dbReference type="SMART" id="SM00966">
    <property type="entry name" value="SpoVT_AbrB"/>
    <property type="match status" value="1"/>
</dbReference>
<dbReference type="Gene3D" id="2.30.30.100">
    <property type="match status" value="1"/>
</dbReference>
<dbReference type="EMBL" id="CP031778">
    <property type="protein sequence ID" value="QDZ77168.1"/>
    <property type="molecule type" value="Genomic_DNA"/>
</dbReference>
<name>A0A9X7QNA3_BACCE</name>
<dbReference type="PANTHER" id="PTHR36432:SF4">
    <property type="entry name" value="TRANSITION STATE REGULATOR ABH-RELATED"/>
    <property type="match status" value="1"/>
</dbReference>
<reference evidence="2 3" key="1">
    <citation type="journal article" date="2019" name="Ecotoxicol. Environ. Saf.">
        <title>Microbial characterization of heavy metal resistant bacterial strains isolated from an electroplating wastewater treatment plant.</title>
        <authorList>
            <person name="Cai X."/>
            <person name="Zheng X."/>
            <person name="Zhang D."/>
            <person name="Iqbal W."/>
            <person name="Liu C."/>
            <person name="Yang B."/>
            <person name="Zhao X."/>
            <person name="Lu X."/>
            <person name="Mao Y."/>
        </authorList>
    </citation>
    <scope>NUCLEOTIDE SEQUENCE [LARGE SCALE GENOMIC DNA]</scope>
    <source>
        <strain evidence="2 3">Co1-1</strain>
    </source>
</reference>
<dbReference type="Pfam" id="PF04014">
    <property type="entry name" value="MazE_antitoxin"/>
    <property type="match status" value="1"/>
</dbReference>
<dbReference type="AlphaFoldDB" id="A0A9X7QNA3"/>
<dbReference type="NCBIfam" id="TIGR01439">
    <property type="entry name" value="lp_hng_hel_AbrB"/>
    <property type="match status" value="1"/>
</dbReference>
<dbReference type="Proteomes" id="UP000321735">
    <property type="component" value="Chromosome"/>
</dbReference>
<dbReference type="InterPro" id="IPR047575">
    <property type="entry name" value="Sm"/>
</dbReference>